<dbReference type="EMBL" id="QJRG01000049">
    <property type="protein sequence ID" value="RWU18108.1"/>
    <property type="molecule type" value="Genomic_DNA"/>
</dbReference>
<protein>
    <submittedName>
        <fullName evidence="1">Uncharacterized protein</fullName>
    </submittedName>
</protein>
<name>A0A443ZGU0_9PSED</name>
<sequence length="67" mass="7444">MATPKKTAVNALSGAYVTYRDRLYASRPLFLPDGRALSVVKQQVSVEVSDTLALSYLEQHPDFSLKE</sequence>
<dbReference type="AlphaFoldDB" id="A0A443ZGU0"/>
<dbReference type="RefSeq" id="WP_128326224.1">
    <property type="nucleotide sequence ID" value="NZ_QJRG01000049.1"/>
</dbReference>
<gene>
    <name evidence="1" type="ORF">DM813_25945</name>
</gene>
<comment type="caution">
    <text evidence="1">The sequence shown here is derived from an EMBL/GenBank/DDBJ whole genome shotgun (WGS) entry which is preliminary data.</text>
</comment>
<evidence type="ECO:0000313" key="1">
    <source>
        <dbReference type="EMBL" id="RWU18108.1"/>
    </source>
</evidence>
<reference evidence="1 2" key="1">
    <citation type="submission" date="2018-06" db="EMBL/GenBank/DDBJ databases">
        <title>Bacteria isolated from soil of Wuhan.</title>
        <authorList>
            <person name="Wei X."/>
            <person name="Chunhua H."/>
        </authorList>
    </citation>
    <scope>NUCLEOTIDE SEQUENCE [LARGE SCALE GENOMIC DNA]</scope>
    <source>
        <strain evidence="2">xwS2</strain>
    </source>
</reference>
<evidence type="ECO:0000313" key="2">
    <source>
        <dbReference type="Proteomes" id="UP000288983"/>
    </source>
</evidence>
<organism evidence="1 2">
    <name type="scientific">Pseudomonas alkylphenolica</name>
    <dbReference type="NCBI Taxonomy" id="237609"/>
    <lineage>
        <taxon>Bacteria</taxon>
        <taxon>Pseudomonadati</taxon>
        <taxon>Pseudomonadota</taxon>
        <taxon>Gammaproteobacteria</taxon>
        <taxon>Pseudomonadales</taxon>
        <taxon>Pseudomonadaceae</taxon>
        <taxon>Pseudomonas</taxon>
    </lineage>
</organism>
<accession>A0A443ZGU0</accession>
<dbReference type="Proteomes" id="UP000288983">
    <property type="component" value="Unassembled WGS sequence"/>
</dbReference>
<dbReference type="OrthoDB" id="6960643at2"/>
<proteinExistence type="predicted"/>